<dbReference type="GO" id="GO:0051259">
    <property type="term" value="P:protein complex oligomerization"/>
    <property type="evidence" value="ECO:0000318"/>
    <property type="project" value="GO_Central"/>
</dbReference>
<feature type="non-terminal residue" evidence="6">
    <location>
        <position position="1"/>
    </location>
</feature>
<feature type="compositionally biased region" description="Basic and acidic residues" evidence="4">
    <location>
        <begin position="168"/>
        <end position="177"/>
    </location>
</feature>
<dbReference type="InterPro" id="IPR008978">
    <property type="entry name" value="HSP20-like_chaperone"/>
</dbReference>
<dbReference type="PROSITE" id="PS01031">
    <property type="entry name" value="SHSP"/>
    <property type="match status" value="1"/>
</dbReference>
<dbReference type="EMBL" id="KK795764">
    <property type="protein sequence ID" value="KDO36121.1"/>
    <property type="molecule type" value="Genomic_DNA"/>
</dbReference>
<evidence type="ECO:0000256" key="1">
    <source>
        <dbReference type="ARBA" id="ARBA00023016"/>
    </source>
</evidence>
<dbReference type="GO" id="GO:0009408">
    <property type="term" value="P:response to heat"/>
    <property type="evidence" value="ECO:0000318"/>
    <property type="project" value="GO_Central"/>
</dbReference>
<sequence>NIDEHGIKANALMLYTRSPFFDVMFPMTEDPFRVLGQTLLTIPKGAEHHQTLALTPTSHVITLDIPRMKKDDAKIAVEENRVLRVSGERKSDDYYKEEVEGDKWHRAERPFGKVWRQFRMPMSADLDHVKAHLENGVLRITVPKLVEEKKRQPKVINIDEEPGNSSDEDVKAAKAQM</sequence>
<keyword evidence="1" id="KW-0346">Stress response</keyword>
<gene>
    <name evidence="6" type="ORF">CISIN_1g037002mg</name>
</gene>
<dbReference type="GO" id="GO:0051082">
    <property type="term" value="F:unfolded protein binding"/>
    <property type="evidence" value="ECO:0000318"/>
    <property type="project" value="GO_Central"/>
</dbReference>
<dbReference type="InterPro" id="IPR002068">
    <property type="entry name" value="A-crystallin/Hsp20_dom"/>
</dbReference>
<organism evidence="6 7">
    <name type="scientific">Citrus sinensis</name>
    <name type="common">Sweet orange</name>
    <name type="synonym">Citrus aurantium var. sinensis</name>
    <dbReference type="NCBI Taxonomy" id="2711"/>
    <lineage>
        <taxon>Eukaryota</taxon>
        <taxon>Viridiplantae</taxon>
        <taxon>Streptophyta</taxon>
        <taxon>Embryophyta</taxon>
        <taxon>Tracheophyta</taxon>
        <taxon>Spermatophyta</taxon>
        <taxon>Magnoliopsida</taxon>
        <taxon>eudicotyledons</taxon>
        <taxon>Gunneridae</taxon>
        <taxon>Pentapetalae</taxon>
        <taxon>rosids</taxon>
        <taxon>malvids</taxon>
        <taxon>Sapindales</taxon>
        <taxon>Rutaceae</taxon>
        <taxon>Aurantioideae</taxon>
        <taxon>Citrus</taxon>
    </lineage>
</organism>
<accession>A0A067DBY5</accession>
<dbReference type="SUPFAM" id="SSF49764">
    <property type="entry name" value="HSP20-like chaperones"/>
    <property type="match status" value="1"/>
</dbReference>
<evidence type="ECO:0000256" key="3">
    <source>
        <dbReference type="RuleBase" id="RU003616"/>
    </source>
</evidence>
<evidence type="ECO:0000256" key="2">
    <source>
        <dbReference type="PROSITE-ProRule" id="PRU00285"/>
    </source>
</evidence>
<dbReference type="Gene3D" id="2.60.40.790">
    <property type="match status" value="1"/>
</dbReference>
<dbReference type="Proteomes" id="UP000027120">
    <property type="component" value="Unassembled WGS sequence"/>
</dbReference>
<feature type="domain" description="SHSP" evidence="5">
    <location>
        <begin position="41"/>
        <end position="161"/>
    </location>
</feature>
<dbReference type="AlphaFoldDB" id="A0A067DBY5"/>
<evidence type="ECO:0000256" key="4">
    <source>
        <dbReference type="SAM" id="MobiDB-lite"/>
    </source>
</evidence>
<evidence type="ECO:0000313" key="7">
    <source>
        <dbReference type="Proteomes" id="UP000027120"/>
    </source>
</evidence>
<dbReference type="SMR" id="A0A067DBY5"/>
<keyword evidence="7" id="KW-1185">Reference proteome</keyword>
<name>A0A067DBY5_CITSI</name>
<protein>
    <recommendedName>
        <fullName evidence="5">SHSP domain-containing protein</fullName>
    </recommendedName>
</protein>
<proteinExistence type="inferred from homology"/>
<reference evidence="6 7" key="1">
    <citation type="submission" date="2014-04" db="EMBL/GenBank/DDBJ databases">
        <authorList>
            <consortium name="International Citrus Genome Consortium"/>
            <person name="Gmitter F."/>
            <person name="Chen C."/>
            <person name="Farmerie W."/>
            <person name="Harkins T."/>
            <person name="Desany B."/>
            <person name="Mohiuddin M."/>
            <person name="Kodira C."/>
            <person name="Borodovsky M."/>
            <person name="Lomsadze A."/>
            <person name="Burns P."/>
            <person name="Jenkins J."/>
            <person name="Prochnik S."/>
            <person name="Shu S."/>
            <person name="Chapman J."/>
            <person name="Pitluck S."/>
            <person name="Schmutz J."/>
            <person name="Rokhsar D."/>
        </authorList>
    </citation>
    <scope>NUCLEOTIDE SEQUENCE</scope>
</reference>
<dbReference type="GO" id="GO:0042542">
    <property type="term" value="P:response to hydrogen peroxide"/>
    <property type="evidence" value="ECO:0000318"/>
    <property type="project" value="GO_Central"/>
</dbReference>
<comment type="similarity">
    <text evidence="2 3">Belongs to the small heat shock protein (HSP20) family.</text>
</comment>
<feature type="region of interest" description="Disordered" evidence="4">
    <location>
        <begin position="151"/>
        <end position="177"/>
    </location>
</feature>
<dbReference type="STRING" id="2711.A0A067DBY5"/>
<dbReference type="InterPro" id="IPR031107">
    <property type="entry name" value="Small_HSP"/>
</dbReference>
<dbReference type="Pfam" id="PF00011">
    <property type="entry name" value="HSP20"/>
    <property type="match status" value="1"/>
</dbReference>
<dbReference type="GO" id="GO:0009651">
    <property type="term" value="P:response to salt stress"/>
    <property type="evidence" value="ECO:0000318"/>
    <property type="project" value="GO_Central"/>
</dbReference>
<evidence type="ECO:0000259" key="5">
    <source>
        <dbReference type="PROSITE" id="PS01031"/>
    </source>
</evidence>
<evidence type="ECO:0000313" key="6">
    <source>
        <dbReference type="EMBL" id="KDO36121.1"/>
    </source>
</evidence>
<dbReference type="GO" id="GO:0006457">
    <property type="term" value="P:protein folding"/>
    <property type="evidence" value="ECO:0000318"/>
    <property type="project" value="GO_Central"/>
</dbReference>
<dbReference type="PANTHER" id="PTHR11527">
    <property type="entry name" value="HEAT-SHOCK PROTEIN 20 FAMILY MEMBER"/>
    <property type="match status" value="1"/>
</dbReference>